<dbReference type="OrthoDB" id="2019940at2759"/>
<reference evidence="10" key="1">
    <citation type="submission" date="2023-01" db="EMBL/GenBank/DDBJ databases">
        <title>Genome assembly of the deep-sea coral Lophelia pertusa.</title>
        <authorList>
            <person name="Herrera S."/>
            <person name="Cordes E."/>
        </authorList>
    </citation>
    <scope>NUCLEOTIDE SEQUENCE</scope>
    <source>
        <strain evidence="10">USNM1676648</strain>
        <tissue evidence="10">Polyp</tissue>
    </source>
</reference>
<proteinExistence type="inferred from homology"/>
<dbReference type="AlphaFoldDB" id="A0A9W9ZPS1"/>
<dbReference type="EC" id="2.8.2.-" evidence="9"/>
<keyword evidence="5" id="KW-1133">Transmembrane helix</keyword>
<dbReference type="Gene3D" id="3.40.50.300">
    <property type="entry name" value="P-loop containing nucleotide triphosphate hydrolases"/>
    <property type="match status" value="1"/>
</dbReference>
<evidence type="ECO:0000256" key="3">
    <source>
        <dbReference type="ARBA" id="ARBA00022679"/>
    </source>
</evidence>
<evidence type="ECO:0000256" key="5">
    <source>
        <dbReference type="ARBA" id="ARBA00022989"/>
    </source>
</evidence>
<evidence type="ECO:0000313" key="10">
    <source>
        <dbReference type="EMBL" id="KAJ7385577.1"/>
    </source>
</evidence>
<evidence type="ECO:0000256" key="6">
    <source>
        <dbReference type="ARBA" id="ARBA00023034"/>
    </source>
</evidence>
<evidence type="ECO:0000256" key="4">
    <source>
        <dbReference type="ARBA" id="ARBA00022692"/>
    </source>
</evidence>
<keyword evidence="6 9" id="KW-0333">Golgi apparatus</keyword>
<dbReference type="GO" id="GO:0016051">
    <property type="term" value="P:carbohydrate biosynthetic process"/>
    <property type="evidence" value="ECO:0007669"/>
    <property type="project" value="InterPro"/>
</dbReference>
<keyword evidence="7" id="KW-0472">Membrane</keyword>
<accession>A0A9W9ZPS1</accession>
<dbReference type="PANTHER" id="PTHR12137:SF54">
    <property type="entry name" value="CARBOHYDRATE SULFOTRANSFERASE"/>
    <property type="match status" value="1"/>
</dbReference>
<evidence type="ECO:0000256" key="2">
    <source>
        <dbReference type="ARBA" id="ARBA00006339"/>
    </source>
</evidence>
<dbReference type="GO" id="GO:0000139">
    <property type="term" value="C:Golgi membrane"/>
    <property type="evidence" value="ECO:0007669"/>
    <property type="project" value="UniProtKB-SubCell"/>
</dbReference>
<dbReference type="InterPro" id="IPR005331">
    <property type="entry name" value="Sulfotransferase"/>
</dbReference>
<dbReference type="PANTHER" id="PTHR12137">
    <property type="entry name" value="CARBOHYDRATE SULFOTRANSFERASE"/>
    <property type="match status" value="1"/>
</dbReference>
<evidence type="ECO:0000256" key="1">
    <source>
        <dbReference type="ARBA" id="ARBA00004323"/>
    </source>
</evidence>
<comment type="caution">
    <text evidence="10">The sequence shown here is derived from an EMBL/GenBank/DDBJ whole genome shotgun (WGS) entry which is preliminary data.</text>
</comment>
<dbReference type="InterPro" id="IPR018011">
    <property type="entry name" value="Carb_sulfotrans_8-10"/>
</dbReference>
<name>A0A9W9ZPS1_9CNID</name>
<evidence type="ECO:0000256" key="8">
    <source>
        <dbReference type="ARBA" id="ARBA00023180"/>
    </source>
</evidence>
<evidence type="ECO:0000256" key="9">
    <source>
        <dbReference type="RuleBase" id="RU364020"/>
    </source>
</evidence>
<keyword evidence="11" id="KW-1185">Reference proteome</keyword>
<protein>
    <recommendedName>
        <fullName evidence="9">Carbohydrate sulfotransferase</fullName>
        <ecNumber evidence="9">2.8.2.-</ecNumber>
    </recommendedName>
</protein>
<dbReference type="SUPFAM" id="SSF52540">
    <property type="entry name" value="P-loop containing nucleoside triphosphate hydrolases"/>
    <property type="match status" value="1"/>
</dbReference>
<keyword evidence="3 9" id="KW-0808">Transferase</keyword>
<dbReference type="Pfam" id="PF03567">
    <property type="entry name" value="Sulfotransfer_2"/>
    <property type="match status" value="1"/>
</dbReference>
<organism evidence="10 11">
    <name type="scientific">Desmophyllum pertusum</name>
    <dbReference type="NCBI Taxonomy" id="174260"/>
    <lineage>
        <taxon>Eukaryota</taxon>
        <taxon>Metazoa</taxon>
        <taxon>Cnidaria</taxon>
        <taxon>Anthozoa</taxon>
        <taxon>Hexacorallia</taxon>
        <taxon>Scleractinia</taxon>
        <taxon>Caryophylliina</taxon>
        <taxon>Caryophylliidae</taxon>
        <taxon>Desmophyllum</taxon>
    </lineage>
</organism>
<keyword evidence="9" id="KW-0119">Carbohydrate metabolism</keyword>
<keyword evidence="9" id="KW-0735">Signal-anchor</keyword>
<keyword evidence="4" id="KW-0812">Transmembrane</keyword>
<dbReference type="InterPro" id="IPR027417">
    <property type="entry name" value="P-loop_NTPase"/>
</dbReference>
<evidence type="ECO:0000313" key="11">
    <source>
        <dbReference type="Proteomes" id="UP001163046"/>
    </source>
</evidence>
<comment type="subcellular location">
    <subcellularLocation>
        <location evidence="1 9">Golgi apparatus membrane</location>
        <topology evidence="1 9">Single-pass type II membrane protein</topology>
    </subcellularLocation>
</comment>
<dbReference type="EMBL" id="MU825880">
    <property type="protein sequence ID" value="KAJ7385577.1"/>
    <property type="molecule type" value="Genomic_DNA"/>
</dbReference>
<dbReference type="GO" id="GO:0008146">
    <property type="term" value="F:sulfotransferase activity"/>
    <property type="evidence" value="ECO:0007669"/>
    <property type="project" value="InterPro"/>
</dbReference>
<evidence type="ECO:0000256" key="7">
    <source>
        <dbReference type="ARBA" id="ARBA00023136"/>
    </source>
</evidence>
<dbReference type="Proteomes" id="UP001163046">
    <property type="component" value="Unassembled WGS sequence"/>
</dbReference>
<sequence length="201" mass="23480">MSIALLSFSGTWNVTSNGLANDQETAKRQITRKKLMKEFCATHAYKTQLTKSDLEFIVVDDVHKIIYCTIPKVGTTTWKRILADLRGLGNDVRIHRWNLWRRFYEYTEEEKSQRLQTYFKFLFVREPLARLVSAFKDKFVGWDLAVSKRARASMVKAYRPQDFNPDDNRVNFSEFVQYFSQKMSKEISTGNNTNSSAIHAL</sequence>
<comment type="similarity">
    <text evidence="2 9">Belongs to the sulfotransferase 2 family.</text>
</comment>
<keyword evidence="8 9" id="KW-0325">Glycoprotein</keyword>
<gene>
    <name evidence="10" type="primary">CHST13_4</name>
    <name evidence="10" type="ORF">OS493_015160</name>
</gene>